<evidence type="ECO:0000313" key="5">
    <source>
        <dbReference type="Proteomes" id="UP000248724"/>
    </source>
</evidence>
<dbReference type="Gene3D" id="3.30.420.40">
    <property type="match status" value="2"/>
</dbReference>
<dbReference type="Gene3D" id="1.10.10.10">
    <property type="entry name" value="Winged helix-like DNA-binding domain superfamily/Winged helix DNA-binding domain"/>
    <property type="match status" value="1"/>
</dbReference>
<dbReference type="SUPFAM" id="SSF46785">
    <property type="entry name" value="Winged helix' DNA-binding domain"/>
    <property type="match status" value="1"/>
</dbReference>
<dbReference type="GO" id="GO:0003700">
    <property type="term" value="F:DNA-binding transcription factor activity"/>
    <property type="evidence" value="ECO:0007669"/>
    <property type="project" value="InterPro"/>
</dbReference>
<dbReference type="Proteomes" id="UP000248724">
    <property type="component" value="Unassembled WGS sequence"/>
</dbReference>
<dbReference type="Pfam" id="PF00480">
    <property type="entry name" value="ROK"/>
    <property type="match status" value="1"/>
</dbReference>
<comment type="caution">
    <text evidence="4">The sequence shown here is derived from an EMBL/GenBank/DDBJ whole genome shotgun (WGS) entry which is preliminary data.</text>
</comment>
<dbReference type="AlphaFoldDB" id="A0A2W6AA42"/>
<organism evidence="4 5">
    <name type="scientific">Candidatus Aeolococcus gillhamiae</name>
    <dbReference type="NCBI Taxonomy" id="3127015"/>
    <lineage>
        <taxon>Bacteria</taxon>
        <taxon>Bacillati</taxon>
        <taxon>Candidatus Dormiibacterota</taxon>
        <taxon>Candidatus Dormibacteria</taxon>
        <taxon>Candidatus Aeolococcales</taxon>
        <taxon>Candidatus Aeolococcaceae</taxon>
        <taxon>Candidatus Aeolococcus</taxon>
    </lineage>
</organism>
<gene>
    <name evidence="4" type="ORF">DLM65_04290</name>
    <name evidence="3" type="ORF">JF886_13370</name>
</gene>
<dbReference type="InterPro" id="IPR036390">
    <property type="entry name" value="WH_DNA-bd_sf"/>
</dbReference>
<feature type="domain" description="HTH marR-type" evidence="2">
    <location>
        <begin position="24"/>
        <end position="72"/>
    </location>
</feature>
<reference evidence="3 6" key="3">
    <citation type="submission" date="2020-10" db="EMBL/GenBank/DDBJ databases">
        <title>Ca. Dormibacterota MAGs.</title>
        <authorList>
            <person name="Montgomery K."/>
        </authorList>
    </citation>
    <scope>NUCLEOTIDE SEQUENCE [LARGE SCALE GENOMIC DNA]</scope>
    <source>
        <strain evidence="3">SC8812_S17_18</strain>
    </source>
</reference>
<dbReference type="EMBL" id="JAEKNS010000134">
    <property type="protein sequence ID" value="MBJ7595820.1"/>
    <property type="molecule type" value="Genomic_DNA"/>
</dbReference>
<dbReference type="Proteomes" id="UP000606991">
    <property type="component" value="Unassembled WGS sequence"/>
</dbReference>
<sequence>MRTVRGMVGRRSGGSLTDLRRANRHEALTTLRLNGPLTQAEISRATGLSHASVSNIVRELTSQGLARTSEVHRNGRKVAEVSLEPSTGLVGGIDFGNRHIRAAVADFTHTVRGEAYVTLAYGHEAAVSVSEAARVFRELLANAGAHISDVQVLAVGVPGPTNRDSGRTLSSAILPGWAGFNVTAAFEEALGVRTTVDNDANLGALAEGLWGVGRGFSDFAYVKVSTGIGAGLVLNGQLYRGVAGSAGEIGHTTIEEDGPLCRCGNRGCLEVFAASPALLELLRRSYPDDFTVTDLLRLSEEGDVGCRRVLTDAGRHIGVALANLCNLLSPQLIIVGGELAGAGEVLLSAIRESIARRTMALPAHAPKITTGAFSERAGVLGALALALQEGDSVAPYGARDQLVSTDRASAHQISLAG</sequence>
<evidence type="ECO:0000313" key="6">
    <source>
        <dbReference type="Proteomes" id="UP000606991"/>
    </source>
</evidence>
<protein>
    <submittedName>
        <fullName evidence="3 4">Transcriptional regulator</fullName>
    </submittedName>
</protein>
<dbReference type="PANTHER" id="PTHR18964">
    <property type="entry name" value="ROK (REPRESSOR, ORF, KINASE) FAMILY"/>
    <property type="match status" value="1"/>
</dbReference>
<name>A0A2W6AA42_9BACT</name>
<accession>A0A2W6AA42</accession>
<comment type="similarity">
    <text evidence="1">Belongs to the ROK (NagC/XylR) family.</text>
</comment>
<dbReference type="InterPro" id="IPR036388">
    <property type="entry name" value="WH-like_DNA-bd_sf"/>
</dbReference>
<reference evidence="4" key="2">
    <citation type="submission" date="2018-05" db="EMBL/GenBank/DDBJ databases">
        <authorList>
            <person name="Ferrari B."/>
        </authorList>
    </citation>
    <scope>NUCLEOTIDE SEQUENCE</scope>
    <source>
        <strain evidence="4">RRmetagenome_bin12</strain>
    </source>
</reference>
<dbReference type="PROSITE" id="PS01125">
    <property type="entry name" value="ROK"/>
    <property type="match status" value="1"/>
</dbReference>
<dbReference type="Pfam" id="PF12802">
    <property type="entry name" value="MarR_2"/>
    <property type="match status" value="1"/>
</dbReference>
<dbReference type="InterPro" id="IPR000600">
    <property type="entry name" value="ROK"/>
</dbReference>
<dbReference type="InterPro" id="IPR000835">
    <property type="entry name" value="HTH_MarR-typ"/>
</dbReference>
<evidence type="ECO:0000313" key="4">
    <source>
        <dbReference type="EMBL" id="PZR82198.1"/>
    </source>
</evidence>
<dbReference type="InterPro" id="IPR043129">
    <property type="entry name" value="ATPase_NBD"/>
</dbReference>
<accession>A0A934N0G9</accession>
<evidence type="ECO:0000259" key="2">
    <source>
        <dbReference type="Pfam" id="PF12802"/>
    </source>
</evidence>
<proteinExistence type="inferred from homology"/>
<dbReference type="RefSeq" id="WP_337313285.1">
    <property type="nucleotide sequence ID" value="NZ_JAEKNS010000134.1"/>
</dbReference>
<dbReference type="PANTHER" id="PTHR18964:SF173">
    <property type="entry name" value="GLUCOKINASE"/>
    <property type="match status" value="1"/>
</dbReference>
<reference evidence="4 5" key="1">
    <citation type="journal article" date="2017" name="Nature">
        <title>Atmospheric trace gases support primary production in Antarctic desert surface soil.</title>
        <authorList>
            <person name="Ji M."/>
            <person name="Greening C."/>
            <person name="Vanwonterghem I."/>
            <person name="Carere C.R."/>
            <person name="Bay S.K."/>
            <person name="Steen J.A."/>
            <person name="Montgomery K."/>
            <person name="Lines T."/>
            <person name="Beardall J."/>
            <person name="van Dorst J."/>
            <person name="Snape I."/>
            <person name="Stott M.B."/>
            <person name="Hugenholtz P."/>
            <person name="Ferrari B.C."/>
        </authorList>
    </citation>
    <scope>NUCLEOTIDE SEQUENCE [LARGE SCALE GENOMIC DNA]</scope>
    <source>
        <strain evidence="4">RRmetagenome_bin12</strain>
    </source>
</reference>
<evidence type="ECO:0000256" key="1">
    <source>
        <dbReference type="ARBA" id="ARBA00006479"/>
    </source>
</evidence>
<dbReference type="InterPro" id="IPR049874">
    <property type="entry name" value="ROK_cs"/>
</dbReference>
<evidence type="ECO:0000313" key="3">
    <source>
        <dbReference type="EMBL" id="MBJ7595820.1"/>
    </source>
</evidence>
<dbReference type="CDD" id="cd24076">
    <property type="entry name" value="ASKHA_ATPase_ROK_BsXylR-like"/>
    <property type="match status" value="1"/>
</dbReference>
<dbReference type="SUPFAM" id="SSF53067">
    <property type="entry name" value="Actin-like ATPase domain"/>
    <property type="match status" value="1"/>
</dbReference>
<dbReference type="EMBL" id="QHBU01000079">
    <property type="protein sequence ID" value="PZR82198.1"/>
    <property type="molecule type" value="Genomic_DNA"/>
</dbReference>